<evidence type="ECO:0000313" key="11">
    <source>
        <dbReference type="Proteomes" id="UP000428333"/>
    </source>
</evidence>
<evidence type="ECO:0000256" key="5">
    <source>
        <dbReference type="ARBA" id="ARBA00047899"/>
    </source>
</evidence>
<evidence type="ECO:0000259" key="8">
    <source>
        <dbReference type="Pfam" id="PF13947"/>
    </source>
</evidence>
<feature type="signal peptide" evidence="7">
    <location>
        <begin position="1"/>
        <end position="26"/>
    </location>
</feature>
<gene>
    <name evidence="10" type="ORF">C3L33_14190</name>
</gene>
<evidence type="ECO:0000256" key="1">
    <source>
        <dbReference type="ARBA" id="ARBA00004167"/>
    </source>
</evidence>
<feature type="domain" description="Wall-associated receptor kinase C-terminal" evidence="9">
    <location>
        <begin position="150"/>
        <end position="247"/>
    </location>
</feature>
<comment type="catalytic activity">
    <reaction evidence="6">
        <text>L-seryl-[protein] + ATP = O-phospho-L-seryl-[protein] + ADP + H(+)</text>
        <dbReference type="Rhea" id="RHEA:17989"/>
        <dbReference type="Rhea" id="RHEA-COMP:9863"/>
        <dbReference type="Rhea" id="RHEA-COMP:11604"/>
        <dbReference type="ChEBI" id="CHEBI:15378"/>
        <dbReference type="ChEBI" id="CHEBI:29999"/>
        <dbReference type="ChEBI" id="CHEBI:30616"/>
        <dbReference type="ChEBI" id="CHEBI:83421"/>
        <dbReference type="ChEBI" id="CHEBI:456216"/>
        <dbReference type="EC" id="2.7.11.1"/>
    </reaction>
</comment>
<comment type="subcellular location">
    <subcellularLocation>
        <location evidence="1">Membrane</location>
        <topology evidence="1">Single-pass membrane protein</topology>
    </subcellularLocation>
</comment>
<dbReference type="InterPro" id="IPR032872">
    <property type="entry name" value="WAK_assoc_C"/>
</dbReference>
<evidence type="ECO:0000256" key="2">
    <source>
        <dbReference type="ARBA" id="ARBA00012513"/>
    </source>
</evidence>
<dbReference type="AlphaFoldDB" id="A0A6A4L191"/>
<dbReference type="Pfam" id="PF14380">
    <property type="entry name" value="WAK_assoc"/>
    <property type="match status" value="1"/>
</dbReference>
<comment type="catalytic activity">
    <reaction evidence="5">
        <text>L-threonyl-[protein] + ATP = O-phospho-L-threonyl-[protein] + ADP + H(+)</text>
        <dbReference type="Rhea" id="RHEA:46608"/>
        <dbReference type="Rhea" id="RHEA-COMP:11060"/>
        <dbReference type="Rhea" id="RHEA-COMP:11605"/>
        <dbReference type="ChEBI" id="CHEBI:15378"/>
        <dbReference type="ChEBI" id="CHEBI:30013"/>
        <dbReference type="ChEBI" id="CHEBI:30616"/>
        <dbReference type="ChEBI" id="CHEBI:61977"/>
        <dbReference type="ChEBI" id="CHEBI:456216"/>
        <dbReference type="EC" id="2.7.11.1"/>
    </reaction>
</comment>
<dbReference type="Pfam" id="PF13947">
    <property type="entry name" value="GUB_WAK_bind"/>
    <property type="match status" value="1"/>
</dbReference>
<keyword evidence="4" id="KW-0325">Glycoprotein</keyword>
<dbReference type="EC" id="2.7.11.1" evidence="2"/>
<reference evidence="10 11" key="1">
    <citation type="journal article" date="2019" name="Genome Biol. Evol.">
        <title>The Rhododendron genome and chromosomal organization provide insight into shared whole-genome duplications across the heath family (Ericaceae).</title>
        <authorList>
            <person name="Soza V.L."/>
            <person name="Lindsley D."/>
            <person name="Waalkes A."/>
            <person name="Ramage E."/>
            <person name="Patwardhan R.P."/>
            <person name="Burton J.N."/>
            <person name="Adey A."/>
            <person name="Kumar A."/>
            <person name="Qiu R."/>
            <person name="Shendure J."/>
            <person name="Hall B."/>
        </authorList>
    </citation>
    <scope>NUCLEOTIDE SEQUENCE [LARGE SCALE GENOMIC DNA]</scope>
    <source>
        <strain evidence="10">RSF 1966-606</strain>
    </source>
</reference>
<keyword evidence="3 7" id="KW-0732">Signal</keyword>
<name>A0A6A4L191_9ERIC</name>
<evidence type="ECO:0000313" key="10">
    <source>
        <dbReference type="EMBL" id="KAE9453906.1"/>
    </source>
</evidence>
<dbReference type="GO" id="GO:0004674">
    <property type="term" value="F:protein serine/threonine kinase activity"/>
    <property type="evidence" value="ECO:0007669"/>
    <property type="project" value="UniProtKB-EC"/>
</dbReference>
<accession>A0A6A4L191</accession>
<protein>
    <recommendedName>
        <fullName evidence="2">non-specific serine/threonine protein kinase</fullName>
        <ecNumber evidence="2">2.7.11.1</ecNumber>
    </recommendedName>
</protein>
<proteinExistence type="predicted"/>
<evidence type="ECO:0000256" key="7">
    <source>
        <dbReference type="SAM" id="SignalP"/>
    </source>
</evidence>
<comment type="caution">
    <text evidence="10">The sequence shown here is derived from an EMBL/GenBank/DDBJ whole genome shotgun (WGS) entry which is preliminary data.</text>
</comment>
<evidence type="ECO:0000256" key="3">
    <source>
        <dbReference type="ARBA" id="ARBA00022729"/>
    </source>
</evidence>
<evidence type="ECO:0000256" key="4">
    <source>
        <dbReference type="ARBA" id="ARBA00023180"/>
    </source>
</evidence>
<evidence type="ECO:0000259" key="9">
    <source>
        <dbReference type="Pfam" id="PF14380"/>
    </source>
</evidence>
<dbReference type="GO" id="GO:0016020">
    <property type="term" value="C:membrane"/>
    <property type="evidence" value="ECO:0007669"/>
    <property type="project" value="UniProtKB-SubCell"/>
</dbReference>
<dbReference type="PANTHER" id="PTHR33138">
    <property type="entry name" value="OS01G0690200 PROTEIN"/>
    <property type="match status" value="1"/>
</dbReference>
<dbReference type="EMBL" id="QEFC01002157">
    <property type="protein sequence ID" value="KAE9453906.1"/>
    <property type="molecule type" value="Genomic_DNA"/>
</dbReference>
<keyword evidence="11" id="KW-1185">Reference proteome</keyword>
<dbReference type="InterPro" id="IPR025287">
    <property type="entry name" value="WAK_GUB"/>
</dbReference>
<feature type="non-terminal residue" evidence="10">
    <location>
        <position position="1"/>
    </location>
</feature>
<dbReference type="Proteomes" id="UP000428333">
    <property type="component" value="Linkage Group LG08"/>
</dbReference>
<dbReference type="OrthoDB" id="635050at2759"/>
<evidence type="ECO:0000256" key="6">
    <source>
        <dbReference type="ARBA" id="ARBA00048679"/>
    </source>
</evidence>
<sequence length="261" mass="28666">MPELLTFFLLLLPLSSLFFFSKTSHGNALASNCPSNKCGAVKIDYPFWLSSDATAYQYCGYPGFNLTCSYEEETIFNLPGESFYVKNISYSDYTLTLVDVEVSSQTCPRARQNVTIQTLPLSYNSTLDLNLSFYYNCSGLGTTGVLPIPCLSSGGNESYVFVVGTEPVGSDFDNWYNFCEDKVVVAVMDSEIDESTNGLIWGFEEAVKDGFVLDWRRAAARCGACEASGGRCGYNCVDEDYLCFCSGGSTRINDTCKGGIR</sequence>
<dbReference type="PANTHER" id="PTHR33138:SF1">
    <property type="entry name" value="OS01G0113900 PROTEIN"/>
    <property type="match status" value="1"/>
</dbReference>
<organism evidence="10 11">
    <name type="scientific">Rhododendron williamsianum</name>
    <dbReference type="NCBI Taxonomy" id="262921"/>
    <lineage>
        <taxon>Eukaryota</taxon>
        <taxon>Viridiplantae</taxon>
        <taxon>Streptophyta</taxon>
        <taxon>Embryophyta</taxon>
        <taxon>Tracheophyta</taxon>
        <taxon>Spermatophyta</taxon>
        <taxon>Magnoliopsida</taxon>
        <taxon>eudicotyledons</taxon>
        <taxon>Gunneridae</taxon>
        <taxon>Pentapetalae</taxon>
        <taxon>asterids</taxon>
        <taxon>Ericales</taxon>
        <taxon>Ericaceae</taxon>
        <taxon>Ericoideae</taxon>
        <taxon>Rhodoreae</taxon>
        <taxon>Rhododendron</taxon>
    </lineage>
</organism>
<dbReference type="GO" id="GO:0030247">
    <property type="term" value="F:polysaccharide binding"/>
    <property type="evidence" value="ECO:0007669"/>
    <property type="project" value="InterPro"/>
</dbReference>
<feature type="domain" description="Wall-associated receptor kinase galacturonan-binding" evidence="8">
    <location>
        <begin position="33"/>
        <end position="99"/>
    </location>
</feature>
<feature type="chain" id="PRO_5025343825" description="non-specific serine/threonine protein kinase" evidence="7">
    <location>
        <begin position="27"/>
        <end position="261"/>
    </location>
</feature>